<comment type="caution">
    <text evidence="1">The sequence shown here is derived from an EMBL/GenBank/DDBJ whole genome shotgun (WGS) entry which is preliminary data.</text>
</comment>
<keyword evidence="2" id="KW-1185">Reference proteome</keyword>
<sequence length="704" mass="80735">MTRAVNNESVQVIVRCRPISEKEVDAECTKVVSVYPKRGVIEVENPKAKADNEKNKIFTYDGVYDWNSTQQSVYDETVRPLVASVLEGYNGCVFAYGQTGTGKTFTMEGEDDDDNRGIIPRAFEQIWSHINRTTGVEFLVSVRYLEIYMEEIRDLLKAKNTKPLELREMTGQGVFVSHLHSQTCQSATDMIRAMKIGNHNRTTGSTNMNEHSSRSHAIFQISIEMAEAEKKSVKMGKLNLVDLAGSERQSKTGATGERLKEASKINKSLSSLGNVIYALAENSAHIPYRDSKLTRLLQDSLGGNSKTIMIANVGPASMNYEETIITLRYAYRAKSIKNQPIKNEDVKDAKLLELQQEIERLRQLIMQKSNGKFNPEDLNGETDELEAESSDSEDDDGKEKEKKEKEKQLELSKMEIDELGKKLRSLEKQMVHGGKNIIDSVNENEIRLEQQRAEIAARKKREIEMQQQLELEEESCLELKQVFANLQQEVEFKREKLKRLHTKLQSIRQEIKDNHVEYLKERQELADSNDEAAMNLRQKFLIIDNFVPAEERSRLINLAQFDENTDNWLLKKEKRFFRPGDRPVAHDYRRPISDYAITHAIPSSGMRYRAENVLDLKLDMPIRTTQDYVRPTICPQVKAAVKNVIKQDTENNRIVVKLAPHGFSMRGISKTELEGRYNKASRNTIEVHNNYRVRQIPKSAKPVY</sequence>
<accession>A0ACB9SW48</accession>
<gene>
    <name evidence="1" type="ORF">MML48_7g00006988</name>
</gene>
<protein>
    <submittedName>
        <fullName evidence="1">Kinesin-related</fullName>
    </submittedName>
</protein>
<evidence type="ECO:0000313" key="2">
    <source>
        <dbReference type="Proteomes" id="UP001056778"/>
    </source>
</evidence>
<name>A0ACB9SW48_HOLOL</name>
<organism evidence="1 2">
    <name type="scientific">Holotrichia oblita</name>
    <name type="common">Chafer beetle</name>
    <dbReference type="NCBI Taxonomy" id="644536"/>
    <lineage>
        <taxon>Eukaryota</taxon>
        <taxon>Metazoa</taxon>
        <taxon>Ecdysozoa</taxon>
        <taxon>Arthropoda</taxon>
        <taxon>Hexapoda</taxon>
        <taxon>Insecta</taxon>
        <taxon>Pterygota</taxon>
        <taxon>Neoptera</taxon>
        <taxon>Endopterygota</taxon>
        <taxon>Coleoptera</taxon>
        <taxon>Polyphaga</taxon>
        <taxon>Scarabaeiformia</taxon>
        <taxon>Scarabaeidae</taxon>
        <taxon>Melolonthinae</taxon>
        <taxon>Holotrichia</taxon>
    </lineage>
</organism>
<dbReference type="EMBL" id="CM043021">
    <property type="protein sequence ID" value="KAI4458788.1"/>
    <property type="molecule type" value="Genomic_DNA"/>
</dbReference>
<evidence type="ECO:0000313" key="1">
    <source>
        <dbReference type="EMBL" id="KAI4458788.1"/>
    </source>
</evidence>
<proteinExistence type="predicted"/>
<dbReference type="Proteomes" id="UP001056778">
    <property type="component" value="Chromosome 7"/>
</dbReference>
<reference evidence="1" key="1">
    <citation type="submission" date="2022-04" db="EMBL/GenBank/DDBJ databases">
        <title>Chromosome-scale genome assembly of Holotrichia oblita Faldermann.</title>
        <authorList>
            <person name="Rongchong L."/>
        </authorList>
    </citation>
    <scope>NUCLEOTIDE SEQUENCE</scope>
    <source>
        <strain evidence="1">81SQS9</strain>
    </source>
</reference>